<dbReference type="EMBL" id="LT608328">
    <property type="protein sequence ID" value="SCM56315.1"/>
    <property type="molecule type" value="Genomic_DNA"/>
</dbReference>
<dbReference type="Proteomes" id="UP000178485">
    <property type="component" value="Chromosome i"/>
</dbReference>
<name>A0A1G4G7G0_9BACT</name>
<proteinExistence type="predicted"/>
<dbReference type="KEGG" id="pmuc:ING2E5A_0820"/>
<reference evidence="2 4" key="1">
    <citation type="submission" date="2016-08" db="EMBL/GenBank/DDBJ databases">
        <authorList>
            <person name="Seilhamer J.J."/>
        </authorList>
    </citation>
    <scope>NUCLEOTIDE SEQUENCE [LARGE SCALE GENOMIC DNA]</scope>
    <source>
        <strain evidence="2">ING2-E5A</strain>
    </source>
</reference>
<evidence type="ECO:0000313" key="3">
    <source>
        <dbReference type="EMBL" id="SCM58132.1"/>
    </source>
</evidence>
<dbReference type="KEGG" id="pmuc:ING2E5A_1652"/>
<keyword evidence="4" id="KW-1185">Reference proteome</keyword>
<gene>
    <name evidence="1" type="ORF">ING2E5A_0820</name>
    <name evidence="2" type="ORF">ING2E5A_1652</name>
    <name evidence="3" type="ORF">ING2E5A_1675</name>
</gene>
<dbReference type="EMBL" id="LT608328">
    <property type="protein sequence ID" value="SCM58087.1"/>
    <property type="molecule type" value="Genomic_DNA"/>
</dbReference>
<sequence length="35" mass="4044">MSGKVFIFKVLYKNKHSPDTCKTKIVKKSHLLPVQ</sequence>
<evidence type="ECO:0000313" key="1">
    <source>
        <dbReference type="EMBL" id="SCM56315.1"/>
    </source>
</evidence>
<organism evidence="2 4">
    <name type="scientific">Petrimonas mucosa</name>
    <dbReference type="NCBI Taxonomy" id="1642646"/>
    <lineage>
        <taxon>Bacteria</taxon>
        <taxon>Pseudomonadati</taxon>
        <taxon>Bacteroidota</taxon>
        <taxon>Bacteroidia</taxon>
        <taxon>Bacteroidales</taxon>
        <taxon>Dysgonomonadaceae</taxon>
        <taxon>Petrimonas</taxon>
    </lineage>
</organism>
<evidence type="ECO:0000313" key="2">
    <source>
        <dbReference type="EMBL" id="SCM58087.1"/>
    </source>
</evidence>
<evidence type="ECO:0000313" key="4">
    <source>
        <dbReference type="Proteomes" id="UP000178485"/>
    </source>
</evidence>
<dbReference type="AlphaFoldDB" id="A0A1G4G7G0"/>
<dbReference type="EMBL" id="LT608328">
    <property type="protein sequence ID" value="SCM58132.1"/>
    <property type="molecule type" value="Genomic_DNA"/>
</dbReference>
<accession>A0A1G4G7G0</accession>
<dbReference type="KEGG" id="pmuc:ING2E5A_1675"/>
<protein>
    <submittedName>
        <fullName evidence="2">Uncharacterized protein</fullName>
    </submittedName>
</protein>